<gene>
    <name evidence="1" type="ORF">J2Z40_000339</name>
</gene>
<dbReference type="InterPro" id="IPR025432">
    <property type="entry name" value="YhfH-like"/>
</dbReference>
<proteinExistence type="predicted"/>
<sequence length="45" mass="5202">MLFKQTIEMYKGMSGRICPECGNKAHELEEAYLMECDRCLSKKGE</sequence>
<protein>
    <submittedName>
        <fullName evidence="1">Ribosomal protein L37AE/L43A</fullName>
    </submittedName>
</protein>
<reference evidence="1 2" key="1">
    <citation type="submission" date="2021-03" db="EMBL/GenBank/DDBJ databases">
        <title>Genomic Encyclopedia of Type Strains, Phase IV (KMG-IV): sequencing the most valuable type-strain genomes for metagenomic binning, comparative biology and taxonomic classification.</title>
        <authorList>
            <person name="Goeker M."/>
        </authorList>
    </citation>
    <scope>NUCLEOTIDE SEQUENCE [LARGE SCALE GENOMIC DNA]</scope>
    <source>
        <strain evidence="1 2">DSM 26675</strain>
    </source>
</reference>
<keyword evidence="2" id="KW-1185">Reference proteome</keyword>
<keyword evidence="1" id="KW-0689">Ribosomal protein</keyword>
<dbReference type="EMBL" id="JAGIKZ010000001">
    <property type="protein sequence ID" value="MBP2239786.1"/>
    <property type="molecule type" value="Genomic_DNA"/>
</dbReference>
<dbReference type="GO" id="GO:0005840">
    <property type="term" value="C:ribosome"/>
    <property type="evidence" value="ECO:0007669"/>
    <property type="project" value="UniProtKB-KW"/>
</dbReference>
<evidence type="ECO:0000313" key="2">
    <source>
        <dbReference type="Proteomes" id="UP001519293"/>
    </source>
</evidence>
<keyword evidence="1" id="KW-0687">Ribonucleoprotein</keyword>
<dbReference type="Pfam" id="PF14149">
    <property type="entry name" value="YhfH"/>
    <property type="match status" value="1"/>
</dbReference>
<dbReference type="Proteomes" id="UP001519293">
    <property type="component" value="Unassembled WGS sequence"/>
</dbReference>
<name>A0ABS4RBM2_9BACI</name>
<comment type="caution">
    <text evidence="1">The sequence shown here is derived from an EMBL/GenBank/DDBJ whole genome shotgun (WGS) entry which is preliminary data.</text>
</comment>
<accession>A0ABS4RBM2</accession>
<dbReference type="RefSeq" id="WP_083953898.1">
    <property type="nucleotide sequence ID" value="NZ_JAGIKZ010000001.1"/>
</dbReference>
<organism evidence="1 2">
    <name type="scientific">Cytobacillus eiseniae</name>
    <dbReference type="NCBI Taxonomy" id="762947"/>
    <lineage>
        <taxon>Bacteria</taxon>
        <taxon>Bacillati</taxon>
        <taxon>Bacillota</taxon>
        <taxon>Bacilli</taxon>
        <taxon>Bacillales</taxon>
        <taxon>Bacillaceae</taxon>
        <taxon>Cytobacillus</taxon>
    </lineage>
</organism>
<evidence type="ECO:0000313" key="1">
    <source>
        <dbReference type="EMBL" id="MBP2239786.1"/>
    </source>
</evidence>